<feature type="transmembrane region" description="Helical" evidence="7">
    <location>
        <begin position="129"/>
        <end position="150"/>
    </location>
</feature>
<feature type="transmembrane region" description="Helical" evidence="7">
    <location>
        <begin position="64"/>
        <end position="84"/>
    </location>
</feature>
<keyword evidence="11" id="KW-1185">Reference proteome</keyword>
<comment type="caution">
    <text evidence="10">The sequence shown here is derived from an EMBL/GenBank/DDBJ whole genome shotgun (WGS) entry which is preliminary data.</text>
</comment>
<dbReference type="OrthoDB" id="433124at2759"/>
<evidence type="ECO:0000256" key="7">
    <source>
        <dbReference type="PIRNR" id="PIRNR031032"/>
    </source>
</evidence>
<dbReference type="Pfam" id="PF05241">
    <property type="entry name" value="EBP"/>
    <property type="match status" value="1"/>
</dbReference>
<keyword evidence="3 7" id="KW-0812">Transmembrane</keyword>
<keyword evidence="5 7" id="KW-1133">Transmembrane helix</keyword>
<feature type="domain" description="EXPERA" evidence="9">
    <location>
        <begin position="5"/>
        <end position="140"/>
    </location>
</feature>
<keyword evidence="8" id="KW-0732">Signal</keyword>
<dbReference type="EMBL" id="LHPG02000014">
    <property type="protein sequence ID" value="PRW39116.1"/>
    <property type="molecule type" value="Genomic_DNA"/>
</dbReference>
<keyword evidence="6 7" id="KW-0472">Membrane</keyword>
<dbReference type="AlphaFoldDB" id="A0A2P6TIP2"/>
<sequence length="161" mass="18495">MNNFLYFIYLGFFLSHIPITLFVDSQAVLPASWFPPVCRKMMAWYFETHKDPLMMHLPLWFKSLVYSEIYLQLPFFFLATYAFLGKKNWIRIPAIFYGAFVTATMLPILAELAAHTGPGYRPGIVTSFYAPYLLVPLCLAIHMAVTPQPFGSSRSGKSKRH</sequence>
<protein>
    <submittedName>
        <fullName evidence="10">Transmembrane 97</fullName>
    </submittedName>
</protein>
<dbReference type="STRING" id="3076.A0A2P6TIP2"/>
<evidence type="ECO:0000256" key="2">
    <source>
        <dbReference type="ARBA" id="ARBA00009096"/>
    </source>
</evidence>
<evidence type="ECO:0000256" key="8">
    <source>
        <dbReference type="SAM" id="SignalP"/>
    </source>
</evidence>
<evidence type="ECO:0000256" key="6">
    <source>
        <dbReference type="ARBA" id="ARBA00023136"/>
    </source>
</evidence>
<gene>
    <name evidence="10" type="ORF">C2E21_7069</name>
</gene>
<dbReference type="PIRSF" id="PIRSF031032">
    <property type="entry name" value="TMP_97_prd"/>
    <property type="match status" value="1"/>
</dbReference>
<dbReference type="InterPro" id="IPR016964">
    <property type="entry name" value="Sigma2_recept"/>
</dbReference>
<evidence type="ECO:0000256" key="4">
    <source>
        <dbReference type="ARBA" id="ARBA00022824"/>
    </source>
</evidence>
<name>A0A2P6TIP2_CHLSO</name>
<keyword evidence="4" id="KW-0256">Endoplasmic reticulum</keyword>
<dbReference type="InterPro" id="IPR033118">
    <property type="entry name" value="EXPERA"/>
</dbReference>
<dbReference type="PANTHER" id="PTHR31204">
    <property type="entry name" value="SIGMA INTRACELLULAR RECEPTOR 2"/>
    <property type="match status" value="1"/>
</dbReference>
<feature type="signal peptide" evidence="8">
    <location>
        <begin position="1"/>
        <end position="22"/>
    </location>
</feature>
<dbReference type="PROSITE" id="PS51751">
    <property type="entry name" value="EXPERA"/>
    <property type="match status" value="1"/>
</dbReference>
<comment type="subcellular location">
    <subcellularLocation>
        <location evidence="1">Endoplasmic reticulum membrane</location>
        <topology evidence="1">Multi-pass membrane protein</topology>
    </subcellularLocation>
</comment>
<accession>A0A2P6TIP2</accession>
<comment type="similarity">
    <text evidence="2">Belongs to the TMEM97/sigma-2 receptor family.</text>
</comment>
<evidence type="ECO:0000313" key="11">
    <source>
        <dbReference type="Proteomes" id="UP000239899"/>
    </source>
</evidence>
<evidence type="ECO:0000259" key="9">
    <source>
        <dbReference type="PROSITE" id="PS51751"/>
    </source>
</evidence>
<evidence type="ECO:0000313" key="10">
    <source>
        <dbReference type="EMBL" id="PRW39116.1"/>
    </source>
</evidence>
<dbReference type="InterPro" id="IPR051987">
    <property type="entry name" value="Sigma-2_receptor-like"/>
</dbReference>
<evidence type="ECO:0000256" key="3">
    <source>
        <dbReference type="ARBA" id="ARBA00022692"/>
    </source>
</evidence>
<dbReference type="PANTHER" id="PTHR31204:SF1">
    <property type="entry name" value="SIGMA INTRACELLULAR RECEPTOR 2"/>
    <property type="match status" value="1"/>
</dbReference>
<feature type="transmembrane region" description="Helical" evidence="7">
    <location>
        <begin position="96"/>
        <end position="117"/>
    </location>
</feature>
<feature type="chain" id="PRO_5015129315" evidence="8">
    <location>
        <begin position="23"/>
        <end position="161"/>
    </location>
</feature>
<evidence type="ECO:0000256" key="5">
    <source>
        <dbReference type="ARBA" id="ARBA00022989"/>
    </source>
</evidence>
<evidence type="ECO:0000256" key="1">
    <source>
        <dbReference type="ARBA" id="ARBA00004477"/>
    </source>
</evidence>
<proteinExistence type="inferred from homology"/>
<organism evidence="10 11">
    <name type="scientific">Chlorella sorokiniana</name>
    <name type="common">Freshwater green alga</name>
    <dbReference type="NCBI Taxonomy" id="3076"/>
    <lineage>
        <taxon>Eukaryota</taxon>
        <taxon>Viridiplantae</taxon>
        <taxon>Chlorophyta</taxon>
        <taxon>core chlorophytes</taxon>
        <taxon>Trebouxiophyceae</taxon>
        <taxon>Chlorellales</taxon>
        <taxon>Chlorellaceae</taxon>
        <taxon>Chlorella clade</taxon>
        <taxon>Chlorella</taxon>
    </lineage>
</organism>
<dbReference type="GO" id="GO:0005789">
    <property type="term" value="C:endoplasmic reticulum membrane"/>
    <property type="evidence" value="ECO:0007669"/>
    <property type="project" value="UniProtKB-SubCell"/>
</dbReference>
<reference evidence="10 11" key="1">
    <citation type="journal article" date="2018" name="Plant J.">
        <title>Genome sequences of Chlorella sorokiniana UTEX 1602 and Micractinium conductrix SAG 241.80: implications to maltose excretion by a green alga.</title>
        <authorList>
            <person name="Arriola M.B."/>
            <person name="Velmurugan N."/>
            <person name="Zhang Y."/>
            <person name="Plunkett M.H."/>
            <person name="Hondzo H."/>
            <person name="Barney B.M."/>
        </authorList>
    </citation>
    <scope>NUCLEOTIDE SEQUENCE [LARGE SCALE GENOMIC DNA]</scope>
    <source>
        <strain evidence="11">UTEX 1602</strain>
    </source>
</reference>
<dbReference type="Proteomes" id="UP000239899">
    <property type="component" value="Unassembled WGS sequence"/>
</dbReference>